<dbReference type="PANTHER" id="PTHR13136:SF11">
    <property type="entry name" value="TESTIS-EXPRESSED PROTEIN 30"/>
    <property type="match status" value="1"/>
</dbReference>
<evidence type="ECO:0000313" key="2">
    <source>
        <dbReference type="EMBL" id="MFC5495098.1"/>
    </source>
</evidence>
<organism evidence="2 3">
    <name type="scientific">Nocardioides caricicola</name>
    <dbReference type="NCBI Taxonomy" id="634770"/>
    <lineage>
        <taxon>Bacteria</taxon>
        <taxon>Bacillati</taxon>
        <taxon>Actinomycetota</taxon>
        <taxon>Actinomycetes</taxon>
        <taxon>Propionibacteriales</taxon>
        <taxon>Nocardioidaceae</taxon>
        <taxon>Nocardioides</taxon>
    </lineage>
</organism>
<comment type="caution">
    <text evidence="2">The sequence shown here is derived from an EMBL/GenBank/DDBJ whole genome shotgun (WGS) entry which is preliminary data.</text>
</comment>
<dbReference type="Proteomes" id="UP001595956">
    <property type="component" value="Unassembled WGS sequence"/>
</dbReference>
<reference evidence="3" key="1">
    <citation type="journal article" date="2019" name="Int. J. Syst. Evol. Microbiol.">
        <title>The Global Catalogue of Microorganisms (GCM) 10K type strain sequencing project: providing services to taxonomists for standard genome sequencing and annotation.</title>
        <authorList>
            <consortium name="The Broad Institute Genomics Platform"/>
            <consortium name="The Broad Institute Genome Sequencing Center for Infectious Disease"/>
            <person name="Wu L."/>
            <person name="Ma J."/>
        </authorList>
    </citation>
    <scope>NUCLEOTIDE SEQUENCE [LARGE SCALE GENOMIC DNA]</scope>
    <source>
        <strain evidence="3">KACC 13778</strain>
    </source>
</reference>
<protein>
    <submittedName>
        <fullName evidence="2">Alpha/beta family hydrolase</fullName>
    </submittedName>
</protein>
<evidence type="ECO:0000259" key="1">
    <source>
        <dbReference type="Pfam" id="PF20408"/>
    </source>
</evidence>
<dbReference type="RefSeq" id="WP_345173819.1">
    <property type="nucleotide sequence ID" value="NZ_BAABFQ010000005.1"/>
</dbReference>
<keyword evidence="3" id="KW-1185">Reference proteome</keyword>
<accession>A0ABW0N746</accession>
<dbReference type="PANTHER" id="PTHR13136">
    <property type="entry name" value="TESTIS DEVELOPMENT PROTEIN PRTD"/>
    <property type="match status" value="1"/>
</dbReference>
<dbReference type="Pfam" id="PF20408">
    <property type="entry name" value="Abhydrolase_11"/>
    <property type="match status" value="1"/>
</dbReference>
<dbReference type="InterPro" id="IPR029058">
    <property type="entry name" value="AB_hydrolase_fold"/>
</dbReference>
<dbReference type="Gene3D" id="3.40.50.1820">
    <property type="entry name" value="alpha/beta hydrolase"/>
    <property type="match status" value="1"/>
</dbReference>
<dbReference type="GO" id="GO:0016787">
    <property type="term" value="F:hydrolase activity"/>
    <property type="evidence" value="ECO:0007669"/>
    <property type="project" value="UniProtKB-KW"/>
</dbReference>
<dbReference type="InterPro" id="IPR026555">
    <property type="entry name" value="NSL3/Tex30"/>
</dbReference>
<proteinExistence type="predicted"/>
<name>A0ABW0N746_9ACTN</name>
<sequence length="214" mass="22567">MTERRIDTPHGEARLVTDRARSPYATLLLSHGAGVGIDTADLEALATSLPRNGFTVVRLEQPWRVAGRKVATPPPTLDAGLTAAAHQLRSTAPLVVGGRSAGARSAARCASTLGAAGCLALAFPLHPPGKPEKSRLHELRGAGVPTLVVQGEKDTMGRPEEFPQEIDLAVVPAADHSFKVAKTAPVSQEVALEIIVESTLEWLVREVTGNERSA</sequence>
<evidence type="ECO:0000313" key="3">
    <source>
        <dbReference type="Proteomes" id="UP001595956"/>
    </source>
</evidence>
<keyword evidence="2" id="KW-0378">Hydrolase</keyword>
<gene>
    <name evidence="2" type="ORF">ACFPKY_18445</name>
</gene>
<feature type="domain" description="KANL3/Tex30 alpha/beta hydrolase-like" evidence="1">
    <location>
        <begin position="25"/>
        <end position="202"/>
    </location>
</feature>
<dbReference type="SUPFAM" id="SSF53474">
    <property type="entry name" value="alpha/beta-Hydrolases"/>
    <property type="match status" value="1"/>
</dbReference>
<dbReference type="InterPro" id="IPR046879">
    <property type="entry name" value="KANL3/Tex30_Abhydrolase"/>
</dbReference>
<dbReference type="EMBL" id="JBHSMD010000006">
    <property type="protein sequence ID" value="MFC5495098.1"/>
    <property type="molecule type" value="Genomic_DNA"/>
</dbReference>